<evidence type="ECO:0000256" key="1">
    <source>
        <dbReference type="SAM" id="MobiDB-lite"/>
    </source>
</evidence>
<dbReference type="HOGENOM" id="CLU_323376_0_0_1"/>
<feature type="compositionally biased region" description="Basic and acidic residues" evidence="1">
    <location>
        <begin position="510"/>
        <end position="521"/>
    </location>
</feature>
<comment type="caution">
    <text evidence="3">The sequence shown here is derived from an EMBL/GenBank/DDBJ whole genome shotgun (WGS) entry which is preliminary data.</text>
</comment>
<dbReference type="CDD" id="cd08168">
    <property type="entry name" value="Cytochrom_C3"/>
    <property type="match status" value="1"/>
</dbReference>
<feature type="compositionally biased region" description="Polar residues" evidence="1">
    <location>
        <begin position="194"/>
        <end position="208"/>
    </location>
</feature>
<feature type="compositionally biased region" description="Acidic residues" evidence="1">
    <location>
        <begin position="325"/>
        <end position="353"/>
    </location>
</feature>
<feature type="region of interest" description="Disordered" evidence="1">
    <location>
        <begin position="325"/>
        <end position="381"/>
    </location>
</feature>
<feature type="region of interest" description="Disordered" evidence="1">
    <location>
        <begin position="149"/>
        <end position="169"/>
    </location>
</feature>
<dbReference type="Proteomes" id="UP000027238">
    <property type="component" value="Unassembled WGS sequence"/>
</dbReference>
<feature type="compositionally biased region" description="Low complexity" evidence="1">
    <location>
        <begin position="34"/>
        <end position="51"/>
    </location>
</feature>
<reference evidence="4" key="1">
    <citation type="journal article" date="2014" name="Genome Announc.">
        <title>Draft genome sequence of Colletotrichum sublineola, a destructive pathogen of cultivated sorghum.</title>
        <authorList>
            <person name="Baroncelli R."/>
            <person name="Sanz-Martin J.M."/>
            <person name="Rech G.E."/>
            <person name="Sukno S.A."/>
            <person name="Thon M.R."/>
        </authorList>
    </citation>
    <scope>NUCLEOTIDE SEQUENCE [LARGE SCALE GENOMIC DNA]</scope>
    <source>
        <strain evidence="4">TX430BB</strain>
    </source>
</reference>
<organism evidence="3 4">
    <name type="scientific">Colletotrichum sublineola</name>
    <name type="common">Sorghum anthracnose fungus</name>
    <dbReference type="NCBI Taxonomy" id="1173701"/>
    <lineage>
        <taxon>Eukaryota</taxon>
        <taxon>Fungi</taxon>
        <taxon>Dikarya</taxon>
        <taxon>Ascomycota</taxon>
        <taxon>Pezizomycotina</taxon>
        <taxon>Sordariomycetes</taxon>
        <taxon>Hypocreomycetidae</taxon>
        <taxon>Glomerellales</taxon>
        <taxon>Glomerellaceae</taxon>
        <taxon>Colletotrichum</taxon>
        <taxon>Colletotrichum graminicola species complex</taxon>
    </lineage>
</organism>
<feature type="compositionally biased region" description="Low complexity" evidence="1">
    <location>
        <begin position="499"/>
        <end position="508"/>
    </location>
</feature>
<feature type="domain" description="C2H2-type" evidence="2">
    <location>
        <begin position="428"/>
        <end position="451"/>
    </location>
</feature>
<dbReference type="InterPro" id="IPR022190">
    <property type="entry name" value="DUF3716"/>
</dbReference>
<name>A0A066XF61_COLSU</name>
<feature type="compositionally biased region" description="Polar residues" evidence="1">
    <location>
        <begin position="754"/>
        <end position="763"/>
    </location>
</feature>
<feature type="region of interest" description="Disordered" evidence="1">
    <location>
        <begin position="485"/>
        <end position="548"/>
    </location>
</feature>
<feature type="region of interest" description="Disordered" evidence="1">
    <location>
        <begin position="1"/>
        <end position="56"/>
    </location>
</feature>
<dbReference type="OrthoDB" id="3545073at2759"/>
<dbReference type="eggNOG" id="ENOG502SACR">
    <property type="taxonomic scope" value="Eukaryota"/>
</dbReference>
<dbReference type="InterPro" id="IPR013087">
    <property type="entry name" value="Znf_C2H2_type"/>
</dbReference>
<evidence type="ECO:0000313" key="3">
    <source>
        <dbReference type="EMBL" id="KDN67818.1"/>
    </source>
</evidence>
<feature type="compositionally biased region" description="Polar residues" evidence="1">
    <location>
        <begin position="365"/>
        <end position="378"/>
    </location>
</feature>
<dbReference type="STRING" id="1173701.A0A066XF61"/>
<dbReference type="PROSITE" id="PS00028">
    <property type="entry name" value="ZINC_FINGER_C2H2_1"/>
    <property type="match status" value="1"/>
</dbReference>
<keyword evidence="4" id="KW-1185">Reference proteome</keyword>
<evidence type="ECO:0000313" key="4">
    <source>
        <dbReference type="Proteomes" id="UP000027238"/>
    </source>
</evidence>
<sequence>MASNAQVAPSPGPQYSHANSPAHDLGVSTTIAGSSALRNVSPSSVSSAGEASGRKMKRTGAIKPLVKPGHQGQAPPPWATSLLGGRGSMGFIATPPSAQAQSIYDQDIIPDLGLVDRPTGLDTSANPRTQSPEPAQVVSNIFQPEQESTLAIKPEAPSTKATPDADLTGNKTTLAGFAKIQALQESWESGGIASGSTGIKDSNQSTETVDAERDWLRGHSASDNTMTSKKRSPPEGPPGNEAKRRMTAIPLPNVPTNAFAQGVSTPGSVATELDLLNAVSAGKTDRLKASTVLRSTEDTNMTTFGTSKPSFIATTKEASQIIDISDEEADTDEEMDDDDVVDTDEDTTDDDETTEGRESDVSEPQPASTTMQADNPFSQGVPEFSLTKDADPRGYLQWRTSQGIESSCGTILPTNYRLHSDPEYPFICPVRTCRTIFNKMNALGAHFCAKHRSSTFNDNLDGTLSFVDYYKKAGARYSPPIVVSQNSLRSNEPPMPEPATAAARAAATLLDRKSTSPEPKRRMATISKRSVAHKPLPSHGPSLHQNQATQVVSSSQPTRPVSDSTELLHYLSSHLSPAYKLPLERPDVKALLKLPRKRPLPHTWRQKYTGVGHLAPLATVALLIYLTGDEAPEACSVCHQDTNPTENFLQPCMVMADAAPSFLREIANKSCAGCQWRANFRRDKNNCSFLSNTHASPATHAEPPITAPSPPSSSKAIADTYPLPYSANRGTQPTELSGSSLNGRSTYLPPATKSAPSAHSSKISPPGSPPRRVTRHSLALSKAAAEAGSSSATATTVTSLTGNLMPSNFLEMEDWEVAPGRLRDERYGLPSNVAFSNSYLTTNQAVTVSEDISFNVIVIKPGDSHHWPAEADKVRICSLATGKVKVKLDNTELFQMGPNGMFKLKPEMTCTVENRLYVDAVVHVTTVSQS</sequence>
<dbReference type="AlphaFoldDB" id="A0A066XF61"/>
<feature type="region of interest" description="Disordered" evidence="1">
    <location>
        <begin position="189"/>
        <end position="244"/>
    </location>
</feature>
<dbReference type="EMBL" id="JMSE01000772">
    <property type="protein sequence ID" value="KDN67818.1"/>
    <property type="molecule type" value="Genomic_DNA"/>
</dbReference>
<gene>
    <name evidence="3" type="ORF">CSUB01_04764</name>
</gene>
<dbReference type="Pfam" id="PF12511">
    <property type="entry name" value="DUF3716"/>
    <property type="match status" value="1"/>
</dbReference>
<accession>A0A066XF61</accession>
<proteinExistence type="predicted"/>
<protein>
    <recommendedName>
        <fullName evidence="2">C2H2-type domain-containing protein</fullName>
    </recommendedName>
</protein>
<dbReference type="OMA" id="CQWRANF"/>
<feature type="compositionally biased region" description="Polar residues" evidence="1">
    <location>
        <begin position="728"/>
        <end position="745"/>
    </location>
</feature>
<feature type="region of interest" description="Disordered" evidence="1">
    <location>
        <begin position="695"/>
        <end position="776"/>
    </location>
</feature>
<evidence type="ECO:0000259" key="2">
    <source>
        <dbReference type="PROSITE" id="PS00028"/>
    </source>
</evidence>